<keyword evidence="1" id="KW-0472">Membrane</keyword>
<dbReference type="Proteomes" id="UP001206925">
    <property type="component" value="Unassembled WGS sequence"/>
</dbReference>
<keyword evidence="1" id="KW-0812">Transmembrane</keyword>
<keyword evidence="3" id="KW-1185">Reference proteome</keyword>
<evidence type="ECO:0000256" key="1">
    <source>
        <dbReference type="SAM" id="Phobius"/>
    </source>
</evidence>
<comment type="caution">
    <text evidence="2">The sequence shown here is derived from an EMBL/GenBank/DDBJ whole genome shotgun (WGS) entry which is preliminary data.</text>
</comment>
<dbReference type="EMBL" id="JAMZMK010005871">
    <property type="protein sequence ID" value="KAI7751595.1"/>
    <property type="molecule type" value="Genomic_DNA"/>
</dbReference>
<keyword evidence="1" id="KW-1133">Transmembrane helix</keyword>
<protein>
    <submittedName>
        <fullName evidence="2">Uncharacterized protein</fullName>
    </submittedName>
</protein>
<evidence type="ECO:0000313" key="3">
    <source>
        <dbReference type="Proteomes" id="UP001206925"/>
    </source>
</evidence>
<gene>
    <name evidence="2" type="ORF">M8C21_019142</name>
</gene>
<name>A0AAD5D4M0_AMBAR</name>
<organism evidence="2 3">
    <name type="scientific">Ambrosia artemisiifolia</name>
    <name type="common">Common ragweed</name>
    <dbReference type="NCBI Taxonomy" id="4212"/>
    <lineage>
        <taxon>Eukaryota</taxon>
        <taxon>Viridiplantae</taxon>
        <taxon>Streptophyta</taxon>
        <taxon>Embryophyta</taxon>
        <taxon>Tracheophyta</taxon>
        <taxon>Spermatophyta</taxon>
        <taxon>Magnoliopsida</taxon>
        <taxon>eudicotyledons</taxon>
        <taxon>Gunneridae</taxon>
        <taxon>Pentapetalae</taxon>
        <taxon>asterids</taxon>
        <taxon>campanulids</taxon>
        <taxon>Asterales</taxon>
        <taxon>Asteraceae</taxon>
        <taxon>Asteroideae</taxon>
        <taxon>Heliantheae alliance</taxon>
        <taxon>Heliantheae</taxon>
        <taxon>Ambrosia</taxon>
    </lineage>
</organism>
<dbReference type="AlphaFoldDB" id="A0AAD5D4M0"/>
<sequence length="106" mass="12388">MVVEEAQVVDLRATFKQIILTCRSLVHRFVPPNNACMIIFDAVGFGVASLVIFTKYADFLWWRLRYLSQMHGQLDSYATDRKNMFLDQNHIIIFLKAFRCLLVVMN</sequence>
<reference evidence="2" key="1">
    <citation type="submission" date="2022-06" db="EMBL/GenBank/DDBJ databases">
        <title>Uncovering the hologenomic basis of an extraordinary plant invasion.</title>
        <authorList>
            <person name="Bieker V.C."/>
            <person name="Martin M.D."/>
            <person name="Gilbert T."/>
            <person name="Hodgins K."/>
            <person name="Battlay P."/>
            <person name="Petersen B."/>
            <person name="Wilson J."/>
        </authorList>
    </citation>
    <scope>NUCLEOTIDE SEQUENCE</scope>
    <source>
        <strain evidence="2">AA19_3_7</strain>
        <tissue evidence="2">Leaf</tissue>
    </source>
</reference>
<feature type="transmembrane region" description="Helical" evidence="1">
    <location>
        <begin position="37"/>
        <end position="57"/>
    </location>
</feature>
<proteinExistence type="predicted"/>
<accession>A0AAD5D4M0</accession>
<evidence type="ECO:0000313" key="2">
    <source>
        <dbReference type="EMBL" id="KAI7751595.1"/>
    </source>
</evidence>